<evidence type="ECO:0000259" key="12">
    <source>
        <dbReference type="Pfam" id="PF09084"/>
    </source>
</evidence>
<dbReference type="RefSeq" id="WP_200115986.1">
    <property type="nucleotide sequence ID" value="NZ_JAEHOH010000017.1"/>
</dbReference>
<evidence type="ECO:0000256" key="3">
    <source>
        <dbReference type="ARBA" id="ARBA00009406"/>
    </source>
</evidence>
<dbReference type="Proteomes" id="UP000608530">
    <property type="component" value="Unassembled WGS sequence"/>
</dbReference>
<proteinExistence type="inferred from homology"/>
<keyword evidence="5" id="KW-0808">Transferase</keyword>
<organism evidence="13 14">
    <name type="scientific">Leucobacter chromiisoli</name>
    <dbReference type="NCBI Taxonomy" id="2796471"/>
    <lineage>
        <taxon>Bacteria</taxon>
        <taxon>Bacillati</taxon>
        <taxon>Actinomycetota</taxon>
        <taxon>Actinomycetes</taxon>
        <taxon>Micrococcales</taxon>
        <taxon>Microbacteriaceae</taxon>
        <taxon>Leucobacter</taxon>
    </lineage>
</organism>
<comment type="function">
    <text evidence="1">Responsible for the formation of the pyrimidine heterocycle in the thiamine biosynthesis pathway. Catalyzes the formation of hydroxymethylpyrimidine phosphate (HMP-P) from histidine and pyridoxal phosphate (PLP). The protein uses PLP and the active site histidine to form HMP-P, generating an inactive enzyme. The enzyme can only undergo a single turnover, which suggests it is a suicide enzyme.</text>
</comment>
<dbReference type="PANTHER" id="PTHR31528:SF1">
    <property type="entry name" value="4-AMINO-5-HYDROXYMETHYL-2-METHYLPYRIMIDINE PHOSPHATE SYNTHASE THI11-RELATED"/>
    <property type="match status" value="1"/>
</dbReference>
<evidence type="ECO:0000256" key="7">
    <source>
        <dbReference type="ARBA" id="ARBA00022898"/>
    </source>
</evidence>
<evidence type="ECO:0000313" key="14">
    <source>
        <dbReference type="Proteomes" id="UP000608530"/>
    </source>
</evidence>
<dbReference type="GO" id="GO:0046872">
    <property type="term" value="F:metal ion binding"/>
    <property type="evidence" value="ECO:0007669"/>
    <property type="project" value="UniProtKB-KW"/>
</dbReference>
<dbReference type="GO" id="GO:0016740">
    <property type="term" value="F:transferase activity"/>
    <property type="evidence" value="ECO:0007669"/>
    <property type="project" value="UniProtKB-KW"/>
</dbReference>
<dbReference type="EMBL" id="JAEHOH010000017">
    <property type="protein sequence ID" value="MBK0419850.1"/>
    <property type="molecule type" value="Genomic_DNA"/>
</dbReference>
<accession>A0A934Q7T5</accession>
<evidence type="ECO:0000256" key="1">
    <source>
        <dbReference type="ARBA" id="ARBA00003469"/>
    </source>
</evidence>
<evidence type="ECO:0000313" key="13">
    <source>
        <dbReference type="EMBL" id="MBK0419850.1"/>
    </source>
</evidence>
<dbReference type="GO" id="GO:0009228">
    <property type="term" value="P:thiamine biosynthetic process"/>
    <property type="evidence" value="ECO:0007669"/>
    <property type="project" value="UniProtKB-KW"/>
</dbReference>
<comment type="similarity">
    <text evidence="3">Belongs to the NMT1/THI5 family.</text>
</comment>
<sequence>MRDSIPGGGALPPAITRRALFGGIGGLALGGFLAGCARSSPGGSGSVGGPADVTYQLSWTHSVQFGGTYLAQDRGLFEELGLTVRLAAGGPNVAGDTSTVSGSALMNISAADGVARSNAEGADLVVIGAQYQKSPGTILSLGEAPLERPEQLRGKQIGVAGADTPALDAFLAINDLDADEVQFVPSQYDPAVLTAGQVDGLFCFYNDLPVALAVQGIDSHSMLLADFGYNPMSQTYTVLRSSLEDDAKREQIVRLLRGDAQGWQLYREDPAAAADLTVEMYPDAGLDLETQRKQAEVQLDIMYSEATDESGFGWFSEEQVEENLRLFELLGIDGATEQMWDHSILEEVYENGPTA</sequence>
<dbReference type="SUPFAM" id="SSF53850">
    <property type="entry name" value="Periplasmic binding protein-like II"/>
    <property type="match status" value="1"/>
</dbReference>
<evidence type="ECO:0000256" key="6">
    <source>
        <dbReference type="ARBA" id="ARBA00022723"/>
    </source>
</evidence>
<reference evidence="13" key="1">
    <citation type="submission" date="2020-12" db="EMBL/GenBank/DDBJ databases">
        <title>Leucobacter sp. CAS1, isolated from Chromium sludge.</title>
        <authorList>
            <person name="Xu Z."/>
        </authorList>
    </citation>
    <scope>NUCLEOTIDE SEQUENCE</scope>
    <source>
        <strain evidence="13">CSA1</strain>
    </source>
</reference>
<keyword evidence="14" id="KW-1185">Reference proteome</keyword>
<evidence type="ECO:0000256" key="8">
    <source>
        <dbReference type="ARBA" id="ARBA00022977"/>
    </source>
</evidence>
<dbReference type="AlphaFoldDB" id="A0A934Q7T5"/>
<keyword evidence="7" id="KW-0663">Pyridoxal phosphate</keyword>
<comment type="pathway">
    <text evidence="2">Cofactor biosynthesis; thiamine diphosphate biosynthesis.</text>
</comment>
<dbReference type="Gene3D" id="3.40.190.10">
    <property type="entry name" value="Periplasmic binding protein-like II"/>
    <property type="match status" value="2"/>
</dbReference>
<keyword evidence="6" id="KW-0479">Metal-binding</keyword>
<evidence type="ECO:0000256" key="5">
    <source>
        <dbReference type="ARBA" id="ARBA00022679"/>
    </source>
</evidence>
<evidence type="ECO:0000256" key="11">
    <source>
        <dbReference type="ARBA" id="ARBA00048179"/>
    </source>
</evidence>
<keyword evidence="8" id="KW-0784">Thiamine biosynthesis</keyword>
<evidence type="ECO:0000256" key="2">
    <source>
        <dbReference type="ARBA" id="ARBA00004948"/>
    </source>
</evidence>
<dbReference type="PANTHER" id="PTHR31528">
    <property type="entry name" value="4-AMINO-5-HYDROXYMETHYL-2-METHYLPYRIMIDINE PHOSPHATE SYNTHASE THI11-RELATED"/>
    <property type="match status" value="1"/>
</dbReference>
<evidence type="ECO:0000256" key="4">
    <source>
        <dbReference type="ARBA" id="ARBA00011738"/>
    </source>
</evidence>
<evidence type="ECO:0000256" key="9">
    <source>
        <dbReference type="ARBA" id="ARBA00023004"/>
    </source>
</evidence>
<gene>
    <name evidence="13" type="ORF">JD276_12475</name>
</gene>
<feature type="domain" description="SsuA/THI5-like" evidence="12">
    <location>
        <begin position="64"/>
        <end position="273"/>
    </location>
</feature>
<dbReference type="Pfam" id="PF09084">
    <property type="entry name" value="NMT1"/>
    <property type="match status" value="1"/>
</dbReference>
<dbReference type="InterPro" id="IPR027939">
    <property type="entry name" value="NMT1/THI5"/>
</dbReference>
<comment type="caution">
    <text evidence="13">The sequence shown here is derived from an EMBL/GenBank/DDBJ whole genome shotgun (WGS) entry which is preliminary data.</text>
</comment>
<name>A0A934Q7T5_9MICO</name>
<evidence type="ECO:0000256" key="10">
    <source>
        <dbReference type="ARBA" id="ARBA00033171"/>
    </source>
</evidence>
<dbReference type="InterPro" id="IPR015168">
    <property type="entry name" value="SsuA/THI5"/>
</dbReference>
<keyword evidence="9" id="KW-0408">Iron</keyword>
<comment type="subunit">
    <text evidence="4">Homodimer.</text>
</comment>
<comment type="catalytic activity">
    <reaction evidence="11">
        <text>N(6)-(pyridoxal phosphate)-L-lysyl-[4-amino-5-hydroxymethyl-2-methylpyrimidine phosphate synthase] + L-histidyl-[4-amino-5-hydroxymethyl-2-methylpyrimidine phosphate synthase] + 2 Fe(3+) + 4 H2O = L-lysyl-[4-amino-5-hydroxymethyl-2-methylpyrimidine phosphate synthase] + (2S)-2-amino-5-hydroxy-4-oxopentanoyl-[4-amino-5-hydroxymethyl-2-methylpyrimidine phosphate synthase] + 4-amino-2-methyl-5-(phosphooxymethyl)pyrimidine + 3-oxopropanoate + 2 Fe(2+) + 2 H(+)</text>
        <dbReference type="Rhea" id="RHEA:65756"/>
        <dbReference type="Rhea" id="RHEA-COMP:16892"/>
        <dbReference type="Rhea" id="RHEA-COMP:16893"/>
        <dbReference type="Rhea" id="RHEA-COMP:16894"/>
        <dbReference type="Rhea" id="RHEA-COMP:16895"/>
        <dbReference type="ChEBI" id="CHEBI:15377"/>
        <dbReference type="ChEBI" id="CHEBI:15378"/>
        <dbReference type="ChEBI" id="CHEBI:29033"/>
        <dbReference type="ChEBI" id="CHEBI:29034"/>
        <dbReference type="ChEBI" id="CHEBI:29969"/>
        <dbReference type="ChEBI" id="CHEBI:29979"/>
        <dbReference type="ChEBI" id="CHEBI:33190"/>
        <dbReference type="ChEBI" id="CHEBI:58354"/>
        <dbReference type="ChEBI" id="CHEBI:143915"/>
        <dbReference type="ChEBI" id="CHEBI:157692"/>
    </reaction>
    <physiologicalReaction direction="left-to-right" evidence="11">
        <dbReference type="Rhea" id="RHEA:65757"/>
    </physiologicalReaction>
</comment>
<protein>
    <recommendedName>
        <fullName evidence="10">Thiamine pyrimidine synthase</fullName>
    </recommendedName>
</protein>